<dbReference type="Proteomes" id="UP000039046">
    <property type="component" value="Unassembled WGS sequence"/>
</dbReference>
<sequence>MKRNKNHDASLTFGSCGIGFQFGLGYTMATSRQDELQTTEAGPSGQAVSRPETVAALTEQRQPPQWKPIRRLNDKEEKLPRSRRLRFIIILRVVFLLVSVGLLIVSTVAWLKGILIEVRPIWNAYADGVLKSLITASIAVAADCLYLSLFHGTNLGWQTAILGFASDIGAIVVGALAIVVYAGDINQFLYSSSDDTNQVNLAVLEFTVSVIILRSIPMAVAVWAVIVSIKRMDKHLDYLNEKAVKKWQRKQAAGEPRQRNHPRQGNLLEYYAPPAAGHGDTNAGEHISSGSKRRDTGEAKTAVSNDGIGQAEKQDKGKGRPVGAEPLFTTAKSEDIPAHGSDDNVSILSEERMFNAKKEEIQSHSAANPREDHAVSSVSDSEAGDTTKAQATGDKGKGTAGDVPN</sequence>
<feature type="transmembrane region" description="Helical" evidence="2">
    <location>
        <begin position="161"/>
        <end position="182"/>
    </location>
</feature>
<accession>A0A0A1SXV6</accession>
<feature type="compositionally biased region" description="Basic and acidic residues" evidence="1">
    <location>
        <begin position="332"/>
        <end position="342"/>
    </location>
</feature>
<feature type="transmembrane region" description="Helical" evidence="2">
    <location>
        <begin position="129"/>
        <end position="149"/>
    </location>
</feature>
<feature type="transmembrane region" description="Helical" evidence="2">
    <location>
        <begin position="87"/>
        <end position="109"/>
    </location>
</feature>
<organism evidence="3 4">
    <name type="scientific">[Torrubiella] hemipterigena</name>
    <dbReference type="NCBI Taxonomy" id="1531966"/>
    <lineage>
        <taxon>Eukaryota</taxon>
        <taxon>Fungi</taxon>
        <taxon>Dikarya</taxon>
        <taxon>Ascomycota</taxon>
        <taxon>Pezizomycotina</taxon>
        <taxon>Sordariomycetes</taxon>
        <taxon>Hypocreomycetidae</taxon>
        <taxon>Hypocreales</taxon>
        <taxon>Clavicipitaceae</taxon>
        <taxon>Clavicipitaceae incertae sedis</taxon>
        <taxon>'Torrubiella' clade</taxon>
    </lineage>
</organism>
<evidence type="ECO:0000313" key="3">
    <source>
        <dbReference type="EMBL" id="CEJ83136.1"/>
    </source>
</evidence>
<keyword evidence="2" id="KW-0812">Transmembrane</keyword>
<evidence type="ECO:0000313" key="4">
    <source>
        <dbReference type="Proteomes" id="UP000039046"/>
    </source>
</evidence>
<feature type="region of interest" description="Disordered" evidence="1">
    <location>
        <begin position="270"/>
        <end position="405"/>
    </location>
</feature>
<reference evidence="3 4" key="1">
    <citation type="journal article" date="2015" name="Genome Announc.">
        <title>Draft Genome Sequence and Gene Annotation of the Entomopathogenic Fungus Verticillium hemipterigenum.</title>
        <authorList>
            <person name="Horn F."/>
            <person name="Habel A."/>
            <person name="Scharf D.H."/>
            <person name="Dworschak J."/>
            <person name="Brakhage A.A."/>
            <person name="Guthke R."/>
            <person name="Hertweck C."/>
            <person name="Linde J."/>
        </authorList>
    </citation>
    <scope>NUCLEOTIDE SEQUENCE [LARGE SCALE GENOMIC DNA]</scope>
</reference>
<evidence type="ECO:0008006" key="5">
    <source>
        <dbReference type="Google" id="ProtNLM"/>
    </source>
</evidence>
<evidence type="ECO:0000256" key="2">
    <source>
        <dbReference type="SAM" id="Phobius"/>
    </source>
</evidence>
<proteinExistence type="predicted"/>
<feature type="region of interest" description="Disordered" evidence="1">
    <location>
        <begin position="33"/>
        <end position="62"/>
    </location>
</feature>
<name>A0A0A1SXV6_9HYPO</name>
<keyword evidence="2" id="KW-1133">Transmembrane helix</keyword>
<keyword evidence="2" id="KW-0472">Membrane</keyword>
<feature type="compositionally biased region" description="Basic and acidic residues" evidence="1">
    <location>
        <begin position="349"/>
        <end position="362"/>
    </location>
</feature>
<gene>
    <name evidence="3" type="ORF">VHEMI03160</name>
</gene>
<dbReference type="HOGENOM" id="CLU_680049_0_0_1"/>
<dbReference type="EMBL" id="CDHN01000001">
    <property type="protein sequence ID" value="CEJ83136.1"/>
    <property type="molecule type" value="Genomic_DNA"/>
</dbReference>
<dbReference type="AlphaFoldDB" id="A0A0A1SXV6"/>
<protein>
    <recommendedName>
        <fullName evidence="5">Transmembrane protein</fullName>
    </recommendedName>
</protein>
<keyword evidence="4" id="KW-1185">Reference proteome</keyword>
<evidence type="ECO:0000256" key="1">
    <source>
        <dbReference type="SAM" id="MobiDB-lite"/>
    </source>
</evidence>
<feature type="transmembrane region" description="Helical" evidence="2">
    <location>
        <begin position="202"/>
        <end position="226"/>
    </location>
</feature>